<dbReference type="PANTHER" id="PTHR43080:SF2">
    <property type="entry name" value="CBS DOMAIN-CONTAINING PROTEIN"/>
    <property type="match status" value="1"/>
</dbReference>
<dbReference type="GO" id="GO:0019146">
    <property type="term" value="F:arabinose-5-phosphate isomerase activity"/>
    <property type="evidence" value="ECO:0007669"/>
    <property type="project" value="UniProtKB-EC"/>
</dbReference>
<name>A0A1X7A759_9RHOB</name>
<accession>A0A1X7A759</accession>
<protein>
    <submittedName>
        <fullName evidence="4">Arabinose 5-phosphate isomerase KdsD</fullName>
        <ecNumber evidence="4">5.3.1.13</ecNumber>
    </submittedName>
</protein>
<keyword evidence="1 2" id="KW-0129">CBS domain</keyword>
<dbReference type="SUPFAM" id="SSF54631">
    <property type="entry name" value="CBS-domain pair"/>
    <property type="match status" value="1"/>
</dbReference>
<dbReference type="Gene3D" id="3.10.580.10">
    <property type="entry name" value="CBS-domain"/>
    <property type="match status" value="1"/>
</dbReference>
<sequence>MIINSIQQLLRGRSLVRVAPDDTVRAACAVFEREDVGAAAVMDGHRLVGILSERDVIRRCICAGRPTAETRVSEVMTADPVTIPLQASLATAQTAMIEGHFRHLPVVTSDGEVVGMLSFRDIPTEYRLMVERYRDYRGAPDAAPA</sequence>
<proteinExistence type="predicted"/>
<organism evidence="4 5">
    <name type="scientific">Roseivivax jejudonensis</name>
    <dbReference type="NCBI Taxonomy" id="1529041"/>
    <lineage>
        <taxon>Bacteria</taxon>
        <taxon>Pseudomonadati</taxon>
        <taxon>Pseudomonadota</taxon>
        <taxon>Alphaproteobacteria</taxon>
        <taxon>Rhodobacterales</taxon>
        <taxon>Roseobacteraceae</taxon>
        <taxon>Roseivivax</taxon>
    </lineage>
</organism>
<dbReference type="InterPro" id="IPR000644">
    <property type="entry name" value="CBS_dom"/>
</dbReference>
<evidence type="ECO:0000256" key="1">
    <source>
        <dbReference type="ARBA" id="ARBA00023122"/>
    </source>
</evidence>
<dbReference type="PROSITE" id="PS51371">
    <property type="entry name" value="CBS"/>
    <property type="match status" value="2"/>
</dbReference>
<feature type="domain" description="CBS" evidence="3">
    <location>
        <begin position="9"/>
        <end position="67"/>
    </location>
</feature>
<reference evidence="4 5" key="1">
    <citation type="submission" date="2017-03" db="EMBL/GenBank/DDBJ databases">
        <authorList>
            <person name="Afonso C.L."/>
            <person name="Miller P.J."/>
            <person name="Scott M.A."/>
            <person name="Spackman E."/>
            <person name="Goraichik I."/>
            <person name="Dimitrov K.M."/>
            <person name="Suarez D.L."/>
            <person name="Swayne D.E."/>
        </authorList>
    </citation>
    <scope>NUCLEOTIDE SEQUENCE [LARGE SCALE GENOMIC DNA]</scope>
    <source>
        <strain evidence="4 5">CECT 8625</strain>
    </source>
</reference>
<dbReference type="InterPro" id="IPR051257">
    <property type="entry name" value="Diverse_CBS-Domain"/>
</dbReference>
<evidence type="ECO:0000259" key="3">
    <source>
        <dbReference type="PROSITE" id="PS51371"/>
    </source>
</evidence>
<evidence type="ECO:0000256" key="2">
    <source>
        <dbReference type="PROSITE-ProRule" id="PRU00703"/>
    </source>
</evidence>
<evidence type="ECO:0000313" key="4">
    <source>
        <dbReference type="EMBL" id="SLN72224.1"/>
    </source>
</evidence>
<dbReference type="SMART" id="SM00116">
    <property type="entry name" value="CBS"/>
    <property type="match status" value="2"/>
</dbReference>
<gene>
    <name evidence="4" type="primary">kdsD_2</name>
    <name evidence="4" type="ORF">ROJ8625_03807</name>
</gene>
<dbReference type="AlphaFoldDB" id="A0A1X7A759"/>
<dbReference type="RefSeq" id="WP_085793545.1">
    <property type="nucleotide sequence ID" value="NZ_FWFK01000008.1"/>
</dbReference>
<dbReference type="Proteomes" id="UP000193570">
    <property type="component" value="Unassembled WGS sequence"/>
</dbReference>
<feature type="domain" description="CBS" evidence="3">
    <location>
        <begin position="76"/>
        <end position="136"/>
    </location>
</feature>
<keyword evidence="5" id="KW-1185">Reference proteome</keyword>
<dbReference type="PANTHER" id="PTHR43080">
    <property type="entry name" value="CBS DOMAIN-CONTAINING PROTEIN CBSX3, MITOCHONDRIAL"/>
    <property type="match status" value="1"/>
</dbReference>
<evidence type="ECO:0000313" key="5">
    <source>
        <dbReference type="Proteomes" id="UP000193570"/>
    </source>
</evidence>
<dbReference type="EMBL" id="FWFK01000008">
    <property type="protein sequence ID" value="SLN72224.1"/>
    <property type="molecule type" value="Genomic_DNA"/>
</dbReference>
<dbReference type="EC" id="5.3.1.13" evidence="4"/>
<dbReference type="Pfam" id="PF00571">
    <property type="entry name" value="CBS"/>
    <property type="match status" value="2"/>
</dbReference>
<dbReference type="InterPro" id="IPR046342">
    <property type="entry name" value="CBS_dom_sf"/>
</dbReference>
<dbReference type="OrthoDB" id="9807125at2"/>
<keyword evidence="4" id="KW-0413">Isomerase</keyword>